<evidence type="ECO:0000256" key="3">
    <source>
        <dbReference type="ARBA" id="ARBA00023098"/>
    </source>
</evidence>
<dbReference type="EMBL" id="MN739124">
    <property type="protein sequence ID" value="QHS90066.1"/>
    <property type="molecule type" value="Genomic_DNA"/>
</dbReference>
<evidence type="ECO:0000256" key="1">
    <source>
        <dbReference type="ARBA" id="ARBA00022801"/>
    </source>
</evidence>
<evidence type="ECO:0000313" key="5">
    <source>
        <dbReference type="EMBL" id="QHS90066.1"/>
    </source>
</evidence>
<protein>
    <recommendedName>
        <fullName evidence="4">PNPLA domain-containing protein</fullName>
    </recommendedName>
</protein>
<dbReference type="AlphaFoldDB" id="A0A6C0BD80"/>
<dbReference type="PANTHER" id="PTHR14226:SF29">
    <property type="entry name" value="NEUROPATHY TARGET ESTERASE SWS"/>
    <property type="match status" value="1"/>
</dbReference>
<dbReference type="GO" id="GO:0016042">
    <property type="term" value="P:lipid catabolic process"/>
    <property type="evidence" value="ECO:0007669"/>
    <property type="project" value="UniProtKB-KW"/>
</dbReference>
<feature type="domain" description="PNPLA" evidence="4">
    <location>
        <begin position="7"/>
        <end position="185"/>
    </location>
</feature>
<dbReference type="GO" id="GO:0016787">
    <property type="term" value="F:hydrolase activity"/>
    <property type="evidence" value="ECO:0007669"/>
    <property type="project" value="UniProtKB-KW"/>
</dbReference>
<keyword evidence="3" id="KW-0443">Lipid metabolism</keyword>
<dbReference type="InterPro" id="IPR016035">
    <property type="entry name" value="Acyl_Trfase/lysoPLipase"/>
</dbReference>
<dbReference type="InterPro" id="IPR002641">
    <property type="entry name" value="PNPLA_dom"/>
</dbReference>
<name>A0A6C0BD80_9ZZZZ</name>
<accession>A0A6C0BD80</accession>
<dbReference type="InterPro" id="IPR050301">
    <property type="entry name" value="NTE"/>
</dbReference>
<dbReference type="Gene3D" id="3.40.1090.10">
    <property type="entry name" value="Cytosolic phospholipase A2 catalytic domain"/>
    <property type="match status" value="1"/>
</dbReference>
<proteinExistence type="predicted"/>
<organism evidence="5">
    <name type="scientific">viral metagenome</name>
    <dbReference type="NCBI Taxonomy" id="1070528"/>
    <lineage>
        <taxon>unclassified sequences</taxon>
        <taxon>metagenomes</taxon>
        <taxon>organismal metagenomes</taxon>
    </lineage>
</organism>
<dbReference type="PANTHER" id="PTHR14226">
    <property type="entry name" value="NEUROPATHY TARGET ESTERASE/SWISS CHEESE D.MELANOGASTER"/>
    <property type="match status" value="1"/>
</dbReference>
<dbReference type="PROSITE" id="PS51635">
    <property type="entry name" value="PNPLA"/>
    <property type="match status" value="1"/>
</dbReference>
<reference evidence="5" key="1">
    <citation type="journal article" date="2020" name="Nature">
        <title>Giant virus diversity and host interactions through global metagenomics.</title>
        <authorList>
            <person name="Schulz F."/>
            <person name="Roux S."/>
            <person name="Paez-Espino D."/>
            <person name="Jungbluth S."/>
            <person name="Walsh D.A."/>
            <person name="Denef V.J."/>
            <person name="McMahon K.D."/>
            <person name="Konstantinidis K.T."/>
            <person name="Eloe-Fadrosh E.A."/>
            <person name="Kyrpides N.C."/>
            <person name="Woyke T."/>
        </authorList>
    </citation>
    <scope>NUCLEOTIDE SEQUENCE</scope>
    <source>
        <strain evidence="5">GVMAG-M-3300010160-4</strain>
    </source>
</reference>
<keyword evidence="2" id="KW-0442">Lipid degradation</keyword>
<dbReference type="Pfam" id="PF01734">
    <property type="entry name" value="Patatin"/>
    <property type="match status" value="1"/>
</dbReference>
<dbReference type="SUPFAM" id="SSF52151">
    <property type="entry name" value="FabD/lysophospholipase-like"/>
    <property type="match status" value="1"/>
</dbReference>
<keyword evidence="1" id="KW-0378">Hydrolase</keyword>
<sequence>MTTKLRIILSGGGVKGIFQIGVLSEIFNDSKFEVDRVYGCSVGAIMSPFVANKDLKPLIKLFSDVKSVTDIFEPHTFLGIQITNKFFISMFAFFNNGAYKKVKIIDKTWSLLSKEQIEIANKKCYVVAYDILNDNEEWFTDDELYNGIKYSSALWLAVPPIKSKDGKSLYSDGGTVDLFPVDYILNNELKDNFDGLYLFIDCDTRMRQKNSHPTNAIEMMSKLHDAALSRLSESELLDLSTALKDKFLIIKPDINHLSNALDIDSLRMKNAFDHGVSKGKEFLEKYNN</sequence>
<evidence type="ECO:0000256" key="2">
    <source>
        <dbReference type="ARBA" id="ARBA00022963"/>
    </source>
</evidence>
<evidence type="ECO:0000259" key="4">
    <source>
        <dbReference type="PROSITE" id="PS51635"/>
    </source>
</evidence>